<dbReference type="Pfam" id="PF00059">
    <property type="entry name" value="Lectin_C"/>
    <property type="match status" value="1"/>
</dbReference>
<name>C8CBY8_MESNU</name>
<feature type="signal peptide" evidence="1">
    <location>
        <begin position="1"/>
        <end position="21"/>
    </location>
</feature>
<reference evidence="3" key="1">
    <citation type="submission" date="2009-07" db="EMBL/GenBank/DDBJ databases">
        <title>Molecular and biological characterization of a mannan-binding lectins from Strongylocentrotus nudus.</title>
        <authorList>
            <person name="Kovalchuk S.N."/>
            <person name="Shamshurina E.V."/>
            <person name="Bulgakov A.A."/>
            <person name="Petrova I.Y."/>
            <person name="Eliseikina M.G."/>
        </authorList>
    </citation>
    <scope>NUCLEOTIDE SEQUENCE</scope>
</reference>
<proteinExistence type="evidence at transcript level"/>
<dbReference type="InterPro" id="IPR016186">
    <property type="entry name" value="C-type_lectin-like/link_sf"/>
</dbReference>
<accession>C8CBY8</accession>
<dbReference type="InterPro" id="IPR050111">
    <property type="entry name" value="C-type_lectin/snaclec_domain"/>
</dbReference>
<dbReference type="GO" id="GO:0030246">
    <property type="term" value="F:carbohydrate binding"/>
    <property type="evidence" value="ECO:0007669"/>
    <property type="project" value="UniProtKB-KW"/>
</dbReference>
<dbReference type="SUPFAM" id="SSF56436">
    <property type="entry name" value="C-type lectin-like"/>
    <property type="match status" value="1"/>
</dbReference>
<evidence type="ECO:0000259" key="2">
    <source>
        <dbReference type="PROSITE" id="PS50041"/>
    </source>
</evidence>
<dbReference type="SMART" id="SM00034">
    <property type="entry name" value="CLECT"/>
    <property type="match status" value="1"/>
</dbReference>
<dbReference type="PROSITE" id="PS50041">
    <property type="entry name" value="C_TYPE_LECTIN_2"/>
    <property type="match status" value="1"/>
</dbReference>
<dbReference type="InterPro" id="IPR001304">
    <property type="entry name" value="C-type_lectin-like"/>
</dbReference>
<evidence type="ECO:0000313" key="3">
    <source>
        <dbReference type="EMBL" id="ACV41410.1"/>
    </source>
</evidence>
<organism evidence="3">
    <name type="scientific">Mesocentrotus nudus</name>
    <name type="common">Sea urchin</name>
    <name type="synonym">Strongylocentrotus nudus</name>
    <dbReference type="NCBI Taxonomy" id="7666"/>
    <lineage>
        <taxon>Eukaryota</taxon>
        <taxon>Metazoa</taxon>
        <taxon>Echinodermata</taxon>
        <taxon>Eleutherozoa</taxon>
        <taxon>Echinozoa</taxon>
        <taxon>Echinoidea</taxon>
        <taxon>Euechinoidea</taxon>
        <taxon>Echinacea</taxon>
        <taxon>Camarodonta</taxon>
        <taxon>Echinidea</taxon>
        <taxon>Strongylocentrotidae</taxon>
        <taxon>Mesocentrotus</taxon>
    </lineage>
</organism>
<gene>
    <name evidence="3" type="primary">MBL</name>
</gene>
<protein>
    <submittedName>
        <fullName evidence="3">Mannan-binding lectin isoform 1</fullName>
    </submittedName>
</protein>
<dbReference type="AlphaFoldDB" id="C8CBY8"/>
<dbReference type="EMBL" id="GQ387161">
    <property type="protein sequence ID" value="ACV41410.1"/>
    <property type="molecule type" value="mRNA"/>
</dbReference>
<feature type="chain" id="PRO_5002987970" evidence="1">
    <location>
        <begin position="22"/>
        <end position="164"/>
    </location>
</feature>
<keyword evidence="3" id="KW-0430">Lectin</keyword>
<dbReference type="Gene3D" id="3.10.100.10">
    <property type="entry name" value="Mannose-Binding Protein A, subunit A"/>
    <property type="match status" value="1"/>
</dbReference>
<dbReference type="PANTHER" id="PTHR22803">
    <property type="entry name" value="MANNOSE, PHOSPHOLIPASE, LECTIN RECEPTOR RELATED"/>
    <property type="match status" value="1"/>
</dbReference>
<evidence type="ECO:0000256" key="1">
    <source>
        <dbReference type="SAM" id="SignalP"/>
    </source>
</evidence>
<feature type="domain" description="C-type lectin" evidence="2">
    <location>
        <begin position="30"/>
        <end position="159"/>
    </location>
</feature>
<keyword evidence="1" id="KW-0732">Signal</keyword>
<dbReference type="InterPro" id="IPR016187">
    <property type="entry name" value="CTDL_fold"/>
</dbReference>
<sequence length="164" mass="19053">MNSNFTISLFLLAAIACLSEGCCPERFMQFGDWCFHYNSDKVNWHDARHACERLGAHLVSIHSLEDSREVYVLWKSLADESHTNDVDRSFWIGLHDLSNENFFEWSDGTPLNYSLWYPGEPNDSHGEDCVAPYNHGSNDSARQKWHDYGCEHRLPYFCRRSVIS</sequence>